<name>A0ABN7W1F8_GIGMA</name>
<reference evidence="2 3" key="1">
    <citation type="submission" date="2021-06" db="EMBL/GenBank/DDBJ databases">
        <authorList>
            <person name="Kallberg Y."/>
            <person name="Tangrot J."/>
            <person name="Rosling A."/>
        </authorList>
    </citation>
    <scope>NUCLEOTIDE SEQUENCE [LARGE SCALE GENOMIC DNA]</scope>
    <source>
        <strain evidence="2 3">120-4 pot B 10/14</strain>
    </source>
</reference>
<keyword evidence="3" id="KW-1185">Reference proteome</keyword>
<evidence type="ECO:0000256" key="1">
    <source>
        <dbReference type="SAM" id="Coils"/>
    </source>
</evidence>
<proteinExistence type="predicted"/>
<keyword evidence="1" id="KW-0175">Coiled coil</keyword>
<organism evidence="2 3">
    <name type="scientific">Gigaspora margarita</name>
    <dbReference type="NCBI Taxonomy" id="4874"/>
    <lineage>
        <taxon>Eukaryota</taxon>
        <taxon>Fungi</taxon>
        <taxon>Fungi incertae sedis</taxon>
        <taxon>Mucoromycota</taxon>
        <taxon>Glomeromycotina</taxon>
        <taxon>Glomeromycetes</taxon>
        <taxon>Diversisporales</taxon>
        <taxon>Gigasporaceae</taxon>
        <taxon>Gigaspora</taxon>
    </lineage>
</organism>
<dbReference type="Proteomes" id="UP000789901">
    <property type="component" value="Unassembled WGS sequence"/>
</dbReference>
<sequence length="138" mass="16583">MRKASYRKLAEYVADFQENLEILQAKKEYINNMLNKENLEIFAENQIKDKTIELLVAEKINQKMKKIQDNWKKKENFIKNDNKISRLMRVVSIENDNCKYLKNEVKYEEDLKNAEQEVEILSCNLKQIFEVVQQNHII</sequence>
<gene>
    <name evidence="2" type="ORF">GMARGA_LOCUS25240</name>
</gene>
<feature type="coiled-coil region" evidence="1">
    <location>
        <begin position="104"/>
        <end position="131"/>
    </location>
</feature>
<dbReference type="EMBL" id="CAJVQB010027712">
    <property type="protein sequence ID" value="CAG8811029.1"/>
    <property type="molecule type" value="Genomic_DNA"/>
</dbReference>
<accession>A0ABN7W1F8</accession>
<evidence type="ECO:0000313" key="3">
    <source>
        <dbReference type="Proteomes" id="UP000789901"/>
    </source>
</evidence>
<protein>
    <submittedName>
        <fullName evidence="2">37065_t:CDS:1</fullName>
    </submittedName>
</protein>
<comment type="caution">
    <text evidence="2">The sequence shown here is derived from an EMBL/GenBank/DDBJ whole genome shotgun (WGS) entry which is preliminary data.</text>
</comment>
<evidence type="ECO:0000313" key="2">
    <source>
        <dbReference type="EMBL" id="CAG8811029.1"/>
    </source>
</evidence>